<organism evidence="2 3">
    <name type="scientific">Stylosanthes scabra</name>
    <dbReference type="NCBI Taxonomy" id="79078"/>
    <lineage>
        <taxon>Eukaryota</taxon>
        <taxon>Viridiplantae</taxon>
        <taxon>Streptophyta</taxon>
        <taxon>Embryophyta</taxon>
        <taxon>Tracheophyta</taxon>
        <taxon>Spermatophyta</taxon>
        <taxon>Magnoliopsida</taxon>
        <taxon>eudicotyledons</taxon>
        <taxon>Gunneridae</taxon>
        <taxon>Pentapetalae</taxon>
        <taxon>rosids</taxon>
        <taxon>fabids</taxon>
        <taxon>Fabales</taxon>
        <taxon>Fabaceae</taxon>
        <taxon>Papilionoideae</taxon>
        <taxon>50 kb inversion clade</taxon>
        <taxon>dalbergioids sensu lato</taxon>
        <taxon>Dalbergieae</taxon>
        <taxon>Pterocarpus clade</taxon>
        <taxon>Stylosanthes</taxon>
    </lineage>
</organism>
<evidence type="ECO:0000313" key="3">
    <source>
        <dbReference type="Proteomes" id="UP001341840"/>
    </source>
</evidence>
<feature type="region of interest" description="Disordered" evidence="1">
    <location>
        <begin position="71"/>
        <end position="112"/>
    </location>
</feature>
<feature type="compositionally biased region" description="Polar residues" evidence="1">
    <location>
        <begin position="7"/>
        <end position="27"/>
    </location>
</feature>
<sequence length="112" mass="13362">MREYHEQQQNQFKKMQEEQAQLQRDFSNYRKNFSTHMSRIHKSFEEQGKQMEEINDLLSHNTWHTKSHQMPMFDGMLRPWPTTAAPPQQAPPQQAPPEANAPRRENPDSDDE</sequence>
<dbReference type="EMBL" id="JASCZI010060931">
    <property type="protein sequence ID" value="MED6136851.1"/>
    <property type="molecule type" value="Genomic_DNA"/>
</dbReference>
<gene>
    <name evidence="2" type="ORF">PIB30_059651</name>
</gene>
<dbReference type="Proteomes" id="UP001341840">
    <property type="component" value="Unassembled WGS sequence"/>
</dbReference>
<proteinExistence type="predicted"/>
<keyword evidence="3" id="KW-1185">Reference proteome</keyword>
<evidence type="ECO:0000313" key="2">
    <source>
        <dbReference type="EMBL" id="MED6136851.1"/>
    </source>
</evidence>
<protein>
    <submittedName>
        <fullName evidence="2">Uncharacterized protein</fullName>
    </submittedName>
</protein>
<reference evidence="2 3" key="1">
    <citation type="journal article" date="2023" name="Plants (Basel)">
        <title>Bridging the Gap: Combining Genomics and Transcriptomics Approaches to Understand Stylosanthes scabra, an Orphan Legume from the Brazilian Caatinga.</title>
        <authorList>
            <person name="Ferreira-Neto J.R.C."/>
            <person name="da Silva M.D."/>
            <person name="Binneck E."/>
            <person name="de Melo N.F."/>
            <person name="da Silva R.H."/>
            <person name="de Melo A.L.T.M."/>
            <person name="Pandolfi V."/>
            <person name="Bustamante F.O."/>
            <person name="Brasileiro-Vidal A.C."/>
            <person name="Benko-Iseppon A.M."/>
        </authorList>
    </citation>
    <scope>NUCLEOTIDE SEQUENCE [LARGE SCALE GENOMIC DNA]</scope>
    <source>
        <tissue evidence="2">Leaves</tissue>
    </source>
</reference>
<comment type="caution">
    <text evidence="2">The sequence shown here is derived from an EMBL/GenBank/DDBJ whole genome shotgun (WGS) entry which is preliminary data.</text>
</comment>
<accession>A0ABU6SKA5</accession>
<evidence type="ECO:0000256" key="1">
    <source>
        <dbReference type="SAM" id="MobiDB-lite"/>
    </source>
</evidence>
<name>A0ABU6SKA5_9FABA</name>
<feature type="compositionally biased region" description="Basic and acidic residues" evidence="1">
    <location>
        <begin position="101"/>
        <end position="112"/>
    </location>
</feature>
<feature type="region of interest" description="Disordered" evidence="1">
    <location>
        <begin position="1"/>
        <end position="27"/>
    </location>
</feature>